<evidence type="ECO:0000313" key="1">
    <source>
        <dbReference type="EMBL" id="ABR39762.1"/>
    </source>
</evidence>
<dbReference type="KEGG" id="bvu:BVU_2101"/>
<gene>
    <name evidence="1" type="ordered locus">BVU_2101</name>
</gene>
<reference evidence="1 2" key="1">
    <citation type="journal article" date="2007" name="PLoS Biol.">
        <title>Evolution of symbiotic bacteria in the distal human intestine.</title>
        <authorList>
            <person name="Xu J."/>
            <person name="Mahowald M.A."/>
            <person name="Ley R.E."/>
            <person name="Lozupone C.A."/>
            <person name="Hamady M."/>
            <person name="Martens E.C."/>
            <person name="Henrissat B."/>
            <person name="Coutinho P.M."/>
            <person name="Minx P."/>
            <person name="Latreille P."/>
            <person name="Cordum H."/>
            <person name="Van Brunt A."/>
            <person name="Kim K."/>
            <person name="Fulton R.S."/>
            <person name="Fulton L.A."/>
            <person name="Clifton S.W."/>
            <person name="Wilson R.K."/>
            <person name="Knight R.D."/>
            <person name="Gordon J.I."/>
        </authorList>
    </citation>
    <scope>NUCLEOTIDE SEQUENCE [LARGE SCALE GENOMIC DNA]</scope>
    <source>
        <strain evidence="2">ATCC 8482 / DSM 1447 / JCM 5826 / CCUG 4940 / NBRC 14291 / NCTC 11154</strain>
    </source>
</reference>
<dbReference type="EMBL" id="CP000139">
    <property type="protein sequence ID" value="ABR39762.1"/>
    <property type="molecule type" value="Genomic_DNA"/>
</dbReference>
<name>A6L248_PHOV8</name>
<accession>A6L248</accession>
<evidence type="ECO:0000313" key="2">
    <source>
        <dbReference type="Proteomes" id="UP000002861"/>
    </source>
</evidence>
<dbReference type="PaxDb" id="435590-BVU_2101"/>
<dbReference type="AlphaFoldDB" id="A6L248"/>
<proteinExistence type="predicted"/>
<dbReference type="Proteomes" id="UP000002861">
    <property type="component" value="Chromosome"/>
</dbReference>
<sequence length="37" mass="4426">MLGHTNVQMPRHYARILDCTIIHETSQIKVNFIFRIE</sequence>
<organism evidence="1 2">
    <name type="scientific">Phocaeicola vulgatus (strain ATCC 8482 / DSM 1447 / JCM 5826 / CCUG 4940 / NBRC 14291 / NCTC 11154)</name>
    <name type="common">Bacteroides vulgatus</name>
    <dbReference type="NCBI Taxonomy" id="435590"/>
    <lineage>
        <taxon>Bacteria</taxon>
        <taxon>Pseudomonadati</taxon>
        <taxon>Bacteroidota</taxon>
        <taxon>Bacteroidia</taxon>
        <taxon>Bacteroidales</taxon>
        <taxon>Bacteroidaceae</taxon>
        <taxon>Phocaeicola</taxon>
    </lineage>
</organism>
<protein>
    <submittedName>
        <fullName evidence="1">Putative transposase</fullName>
    </submittedName>
</protein>
<dbReference type="HOGENOM" id="CLU_3340602_0_0_10"/>